<dbReference type="GO" id="GO:0051213">
    <property type="term" value="F:dioxygenase activity"/>
    <property type="evidence" value="ECO:0007669"/>
    <property type="project" value="UniProtKB-KW"/>
</dbReference>
<dbReference type="AlphaFoldDB" id="A0A399MD32"/>
<evidence type="ECO:0000256" key="1">
    <source>
        <dbReference type="ARBA" id="ARBA00001962"/>
    </source>
</evidence>
<dbReference type="CDD" id="cd03469">
    <property type="entry name" value="Rieske_RO_Alpha_N"/>
    <property type="match status" value="1"/>
</dbReference>
<dbReference type="PANTHER" id="PTHR43756:SF5">
    <property type="entry name" value="CHOLINE MONOOXYGENASE, CHLOROPLASTIC"/>
    <property type="match status" value="1"/>
</dbReference>
<keyword evidence="5" id="KW-0408">Iron</keyword>
<evidence type="ECO:0000313" key="9">
    <source>
        <dbReference type="Proteomes" id="UP000265875"/>
    </source>
</evidence>
<dbReference type="InterPro" id="IPR036922">
    <property type="entry name" value="Rieske_2Fe-2S_sf"/>
</dbReference>
<dbReference type="GO" id="GO:0005506">
    <property type="term" value="F:iron ion binding"/>
    <property type="evidence" value="ECO:0007669"/>
    <property type="project" value="InterPro"/>
</dbReference>
<dbReference type="Proteomes" id="UP000265875">
    <property type="component" value="Unassembled WGS sequence"/>
</dbReference>
<keyword evidence="3" id="KW-0479">Metal-binding</keyword>
<organism evidence="8 9">
    <name type="scientific">Pseudomonas monteilii</name>
    <dbReference type="NCBI Taxonomy" id="76759"/>
    <lineage>
        <taxon>Bacteria</taxon>
        <taxon>Pseudomonadati</taxon>
        <taxon>Pseudomonadota</taxon>
        <taxon>Gammaproteobacteria</taxon>
        <taxon>Pseudomonadales</taxon>
        <taxon>Pseudomonadaceae</taxon>
        <taxon>Pseudomonas</taxon>
    </lineage>
</organism>
<evidence type="ECO:0000256" key="2">
    <source>
        <dbReference type="ARBA" id="ARBA00022714"/>
    </source>
</evidence>
<reference evidence="8 9" key="1">
    <citation type="submission" date="2018-08" db="EMBL/GenBank/DDBJ databases">
        <title>Draft genome sequence of the cyanotroph, Pseudomonas monteilii BCN3.</title>
        <authorList>
            <person name="Jones L.B."/>
            <person name="Kunz D.A."/>
        </authorList>
    </citation>
    <scope>NUCLEOTIDE SEQUENCE [LARGE SCALE GENOMIC DNA]</scope>
    <source>
        <strain evidence="8 9">BCN3</strain>
    </source>
</reference>
<accession>A0A399MD32</accession>
<dbReference type="SUPFAM" id="SSF55961">
    <property type="entry name" value="Bet v1-like"/>
    <property type="match status" value="1"/>
</dbReference>
<dbReference type="InterPro" id="IPR015879">
    <property type="entry name" value="Ring_hydroxy_dOase_asu_C_dom"/>
</dbReference>
<dbReference type="Gene3D" id="3.90.380.10">
    <property type="entry name" value="Naphthalene 1,2-dioxygenase Alpha Subunit, Chain A, domain 1"/>
    <property type="match status" value="2"/>
</dbReference>
<evidence type="ECO:0000256" key="4">
    <source>
        <dbReference type="ARBA" id="ARBA00023002"/>
    </source>
</evidence>
<comment type="cofactor">
    <cofactor evidence="1">
        <name>Fe cation</name>
        <dbReference type="ChEBI" id="CHEBI:24875"/>
    </cofactor>
</comment>
<keyword evidence="2" id="KW-0001">2Fe-2S</keyword>
<sequence>MDFFKCQISGSDYSDPYTFDKEIKNIFNKTWQYVCHESELLAPGSYITATLGTEPILILRATDGSLRSFHNVCPHRGARMLSGSGTCKGIVCPYHSWSFTESGAVNHIPKKKWFEHLDIEGLHLKPASVEVWRGLVFASGVENAEPLNRWLEGYTEYLDGYEFPYEEMREVARFTFDENVNWKILVENYVEDYHFAYVHPKTLGAFDFSGVRTIPCGPHIQIPMPYRDTPPSEHSKYLWEPGGVSRQGYIFPLLTVQPARNHMSLFIFKPISSTRTIIEIPVFQTALQQKNFPIDTEVLKRDIFNDMEEDFVVCRSLQVNTKSSQFSINAIAGEHELGVKHFQKIWWSFMGENIK</sequence>
<dbReference type="PANTHER" id="PTHR43756">
    <property type="entry name" value="CHOLINE MONOOXYGENASE, CHLOROPLASTIC"/>
    <property type="match status" value="1"/>
</dbReference>
<evidence type="ECO:0000256" key="5">
    <source>
        <dbReference type="ARBA" id="ARBA00023004"/>
    </source>
</evidence>
<feature type="domain" description="Rieske" evidence="7">
    <location>
        <begin position="32"/>
        <end position="138"/>
    </location>
</feature>
<dbReference type="Pfam" id="PF00848">
    <property type="entry name" value="Ring_hydroxyl_A"/>
    <property type="match status" value="1"/>
</dbReference>
<dbReference type="GO" id="GO:0051537">
    <property type="term" value="F:2 iron, 2 sulfur cluster binding"/>
    <property type="evidence" value="ECO:0007669"/>
    <property type="project" value="UniProtKB-KW"/>
</dbReference>
<evidence type="ECO:0000313" key="8">
    <source>
        <dbReference type="EMBL" id="RII79661.1"/>
    </source>
</evidence>
<keyword evidence="8" id="KW-0223">Dioxygenase</keyword>
<dbReference type="SUPFAM" id="SSF50022">
    <property type="entry name" value="ISP domain"/>
    <property type="match status" value="1"/>
</dbReference>
<evidence type="ECO:0000256" key="3">
    <source>
        <dbReference type="ARBA" id="ARBA00022723"/>
    </source>
</evidence>
<keyword evidence="6" id="KW-0411">Iron-sulfur</keyword>
<proteinExistence type="predicted"/>
<dbReference type="RefSeq" id="WP_119368876.1">
    <property type="nucleotide sequence ID" value="NZ_QWLL01000008.1"/>
</dbReference>
<dbReference type="Gene3D" id="2.102.10.10">
    <property type="entry name" value="Rieske [2Fe-2S] iron-sulphur domain"/>
    <property type="match status" value="1"/>
</dbReference>
<dbReference type="InterPro" id="IPR017941">
    <property type="entry name" value="Rieske_2Fe-2S"/>
</dbReference>
<dbReference type="EMBL" id="QWLL01000008">
    <property type="protein sequence ID" value="RII79661.1"/>
    <property type="molecule type" value="Genomic_DNA"/>
</dbReference>
<comment type="caution">
    <text evidence="8">The sequence shown here is derived from an EMBL/GenBank/DDBJ whole genome shotgun (WGS) entry which is preliminary data.</text>
</comment>
<evidence type="ECO:0000259" key="7">
    <source>
        <dbReference type="PROSITE" id="PS51296"/>
    </source>
</evidence>
<protein>
    <submittedName>
        <fullName evidence="8">Aromatic ring-hydroxylating dioxygenase subunit alpha</fullName>
    </submittedName>
</protein>
<dbReference type="InterPro" id="IPR001663">
    <property type="entry name" value="Rng_hydr_dOase-A"/>
</dbReference>
<name>A0A399MD32_9PSED</name>
<dbReference type="PROSITE" id="PS51296">
    <property type="entry name" value="RIESKE"/>
    <property type="match status" value="1"/>
</dbReference>
<dbReference type="Pfam" id="PF00355">
    <property type="entry name" value="Rieske"/>
    <property type="match status" value="1"/>
</dbReference>
<gene>
    <name evidence="8" type="ORF">D0894_04335</name>
</gene>
<dbReference type="CDD" id="cd00680">
    <property type="entry name" value="RHO_alpha_C"/>
    <property type="match status" value="1"/>
</dbReference>
<keyword evidence="4" id="KW-0560">Oxidoreductase</keyword>
<evidence type="ECO:0000256" key="6">
    <source>
        <dbReference type="ARBA" id="ARBA00023014"/>
    </source>
</evidence>
<dbReference type="PRINTS" id="PR00090">
    <property type="entry name" value="RNGDIOXGNASE"/>
</dbReference>